<name>A0A494VJP4_9SPHI</name>
<dbReference type="InterPro" id="IPR027417">
    <property type="entry name" value="P-loop_NTPase"/>
</dbReference>
<dbReference type="AlphaFoldDB" id="A0A494VJP4"/>
<protein>
    <recommendedName>
        <fullName evidence="1">KAP NTPase domain-containing protein</fullName>
    </recommendedName>
</protein>
<evidence type="ECO:0000313" key="3">
    <source>
        <dbReference type="Proteomes" id="UP000270046"/>
    </source>
</evidence>
<dbReference type="SUPFAM" id="SSF52540">
    <property type="entry name" value="P-loop containing nucleoside triphosphate hydrolases"/>
    <property type="match status" value="1"/>
</dbReference>
<evidence type="ECO:0000313" key="2">
    <source>
        <dbReference type="EMBL" id="AYL95286.1"/>
    </source>
</evidence>
<dbReference type="Pfam" id="PF07693">
    <property type="entry name" value="KAP_NTPase"/>
    <property type="match status" value="1"/>
</dbReference>
<dbReference type="EMBL" id="CP032869">
    <property type="protein sequence ID" value="AYL95286.1"/>
    <property type="molecule type" value="Genomic_DNA"/>
</dbReference>
<dbReference type="InterPro" id="IPR011646">
    <property type="entry name" value="KAP_P-loop"/>
</dbReference>
<dbReference type="OrthoDB" id="871734at2"/>
<keyword evidence="3" id="KW-1185">Reference proteome</keyword>
<gene>
    <name evidence="2" type="ORF">HYN43_008250</name>
</gene>
<dbReference type="Proteomes" id="UP000270046">
    <property type="component" value="Chromosome"/>
</dbReference>
<organism evidence="2 3">
    <name type="scientific">Mucilaginibacter celer</name>
    <dbReference type="NCBI Taxonomy" id="2305508"/>
    <lineage>
        <taxon>Bacteria</taxon>
        <taxon>Pseudomonadati</taxon>
        <taxon>Bacteroidota</taxon>
        <taxon>Sphingobacteriia</taxon>
        <taxon>Sphingobacteriales</taxon>
        <taxon>Sphingobacteriaceae</taxon>
        <taxon>Mucilaginibacter</taxon>
    </lineage>
</organism>
<accession>A0A494VJP4</accession>
<dbReference type="RefSeq" id="WP_119408989.1">
    <property type="nucleotide sequence ID" value="NZ_CP032869.1"/>
</dbReference>
<evidence type="ECO:0000259" key="1">
    <source>
        <dbReference type="Pfam" id="PF07693"/>
    </source>
</evidence>
<proteinExistence type="predicted"/>
<feature type="domain" description="KAP NTPase" evidence="1">
    <location>
        <begin position="30"/>
        <end position="359"/>
    </location>
</feature>
<reference evidence="2 3" key="1">
    <citation type="submission" date="2018-10" db="EMBL/GenBank/DDBJ databases">
        <title>Genome sequencing of Mucilaginibacter sp. HYN0043.</title>
        <authorList>
            <person name="Kim M."/>
            <person name="Yi H."/>
        </authorList>
    </citation>
    <scope>NUCLEOTIDE SEQUENCE [LARGE SCALE GENOMIC DNA]</scope>
    <source>
        <strain evidence="2 3">HYN0043</strain>
    </source>
</reference>
<dbReference type="KEGG" id="muh:HYN43_008250"/>
<sequence>MNKPEIQYIPTPTLTGLFDTHINESFNDRILFSGPFGAGKSTFIKNYFESREEFVVLKLYPVHYSIAGNQDVFELIKYDLIYELLRSYGKDVRLNSEQYSMLLISQMFWMHQLKLSTPLKLMLKAKEALSPGEPVSGTDILDDLGKIAGEFKDYRAAVSPDELKQLNHFVGTFKRKSGHIHESDEITDLITSMLERVVEAKSKTVMGKEVKSVLLIDDLDRLDPEHVFRLFNIFSAHYDELTDTNKFGFDKIIFVCDVNNVRQMFSHRYGISAEFNGYIDKFYSSGIFRFNMKQYLKDSLKNIFHDKQALREYSDGKLAKEFTEKYSLSSRDGFFDFMSYIFERLIDKNLIQIRNFQRFRYFTLPNKKITVDNNRTHIIYHPLLVFLCNAERFFASPADLEDALTVLSETYDANYTELSDTQKDESDTEAHYVIQYSLPFILPSKKIFGRHRYEKDKEFSEVLQNENGATIRVFFEVHRNFTFDYNYLSYNRMSMRNDMPDQASPANPNPFWFLLLAYRNVRKKELL</sequence>